<comment type="caution">
    <text evidence="7">The sequence shown here is derived from an EMBL/GenBank/DDBJ whole genome shotgun (WGS) entry which is preliminary data.</text>
</comment>
<feature type="signal peptide" evidence="4">
    <location>
        <begin position="1"/>
        <end position="21"/>
    </location>
</feature>
<dbReference type="InterPro" id="IPR014718">
    <property type="entry name" value="GH-type_carb-bd"/>
</dbReference>
<evidence type="ECO:0000313" key="7">
    <source>
        <dbReference type="EMBL" id="RVU02614.1"/>
    </source>
</evidence>
<dbReference type="Gene3D" id="1.20.1050.60">
    <property type="entry name" value="alpha-1,2-mannosidase"/>
    <property type="match status" value="1"/>
</dbReference>
<feature type="domain" description="Glycosyl hydrolase family 92 N-terminal" evidence="6">
    <location>
        <begin position="31"/>
        <end position="258"/>
    </location>
</feature>
<dbReference type="GO" id="GO:0005829">
    <property type="term" value="C:cytosol"/>
    <property type="evidence" value="ECO:0007669"/>
    <property type="project" value="TreeGrafter"/>
</dbReference>
<accession>A0A437MY68</accession>
<keyword evidence="4" id="KW-0732">Signal</keyword>
<dbReference type="GO" id="GO:0030246">
    <property type="term" value="F:carbohydrate binding"/>
    <property type="evidence" value="ECO:0007669"/>
    <property type="project" value="InterPro"/>
</dbReference>
<dbReference type="InterPro" id="IPR050883">
    <property type="entry name" value="PNGase"/>
</dbReference>
<dbReference type="PANTHER" id="PTHR12143:SF39">
    <property type="entry name" value="SECRETED PROTEIN"/>
    <property type="match status" value="1"/>
</dbReference>
<dbReference type="Proteomes" id="UP000282759">
    <property type="component" value="Unassembled WGS sequence"/>
</dbReference>
<dbReference type="Pfam" id="PF17678">
    <property type="entry name" value="Glyco_hydro_92N"/>
    <property type="match status" value="1"/>
</dbReference>
<dbReference type="Pfam" id="PF07971">
    <property type="entry name" value="Glyco_hydro_92"/>
    <property type="match status" value="1"/>
</dbReference>
<dbReference type="Gene3D" id="2.70.98.10">
    <property type="match status" value="1"/>
</dbReference>
<dbReference type="InterPro" id="IPR005887">
    <property type="entry name" value="GH92_a_mannosidase_put"/>
</dbReference>
<dbReference type="EMBL" id="SACK01000001">
    <property type="protein sequence ID" value="RVU02614.1"/>
    <property type="molecule type" value="Genomic_DNA"/>
</dbReference>
<dbReference type="SUPFAM" id="SSF48208">
    <property type="entry name" value="Six-hairpin glycosidases"/>
    <property type="match status" value="1"/>
</dbReference>
<keyword evidence="7" id="KW-0378">Hydrolase</keyword>
<dbReference type="GO" id="GO:0005975">
    <property type="term" value="P:carbohydrate metabolic process"/>
    <property type="evidence" value="ECO:0007669"/>
    <property type="project" value="InterPro"/>
</dbReference>
<comment type="subunit">
    <text evidence="2">Monomer.</text>
</comment>
<dbReference type="GO" id="GO:0006516">
    <property type="term" value="P:glycoprotein catabolic process"/>
    <property type="evidence" value="ECO:0007669"/>
    <property type="project" value="TreeGrafter"/>
</dbReference>
<comment type="cofactor">
    <cofactor evidence="1">
        <name>Ca(2+)</name>
        <dbReference type="ChEBI" id="CHEBI:29108"/>
    </cofactor>
</comment>
<feature type="chain" id="PRO_5019420496" evidence="4">
    <location>
        <begin position="22"/>
        <end position="726"/>
    </location>
</feature>
<keyword evidence="3" id="KW-0106">Calcium</keyword>
<dbReference type="RefSeq" id="WP_127702981.1">
    <property type="nucleotide sequence ID" value="NZ_SACK01000001.1"/>
</dbReference>
<evidence type="ECO:0000256" key="3">
    <source>
        <dbReference type="ARBA" id="ARBA00022837"/>
    </source>
</evidence>
<dbReference type="Gene3D" id="1.20.1610.10">
    <property type="entry name" value="alpha-1,2-mannosidases domains"/>
    <property type="match status" value="1"/>
</dbReference>
<gene>
    <name evidence="7" type="ORF">EOD41_01345</name>
</gene>
<protein>
    <submittedName>
        <fullName evidence="7">Glycoside hydrolase family 92 protein</fullName>
    </submittedName>
</protein>
<dbReference type="OrthoDB" id="9804511at2"/>
<keyword evidence="8" id="KW-1185">Reference proteome</keyword>
<sequence>MRRKLLAVYAAAFTWASFSYAQTGINYADKVNTLIGNEGKGHGVNERYLEAGYTFPGALYPMGLVQFTPTFFEADRGFVVNQLSGAGCDHMGNFPLLPLHGELKESPKGMTGFKPGYKVQKAVAGYYSVNLFDNIQAGLTVTKRTGMAQFTYPAKDKRATVVIGSGTNATKLSEAYIKITGPGMCEGYADGGSFCGPEQPVNYRVYFVAQFDAAPVASGTWKDDKISAEKSASGPGTGAYFTFNVSAKKVIRYKFAISYVSLANAKLNLKAENTGWDFITTKNKAQAAWNKYLGKIEVSGGSADLTTQFYTHLYHALAHPNISNDVNGEYIGADYKVHKTKGYDNYTSYSNWDTYRTQIQLMALLAPKEASDVVKSTINFANASGGGLPRWVMASTETGIMQGDPTSIVIANAYAFGATDFDAKEALTVMRRGAEVPGTKSQDRLTRPQLEQYLEKGYCDASRNLEYTSADFAIGKFALDALGDKATYNKYLERSRWWKNLYDPSTKWLRSRNADGSWKGQNDDMREASYKSYFWMVPYNLRGIIDTIGGNEAADQRLDEYFSKLNANYHEEWFAAGNEPDFQVPWTYNWIGKPWKTQALIRRIVKEQYTNRPMGLPGNDDLGAMGAWYVFANIGLFPVVPAYGGFSVNSPAFPLIKIHLKGGKTLTIKGGSEEKPYVAVLKINNKSWNNPWIPLSEFKNGGTMTFTLTEQPDKKWGITAEQPSFK</sequence>
<dbReference type="InterPro" id="IPR041371">
    <property type="entry name" value="GH92_N"/>
</dbReference>
<dbReference type="GO" id="GO:0000224">
    <property type="term" value="F:peptide-N4-(N-acetyl-beta-glucosaminyl)asparagine amidase activity"/>
    <property type="evidence" value="ECO:0007669"/>
    <property type="project" value="TreeGrafter"/>
</dbReference>
<feature type="domain" description="Glycosyl hydrolase family 92" evidence="5">
    <location>
        <begin position="264"/>
        <end position="709"/>
    </location>
</feature>
<dbReference type="NCBIfam" id="TIGR01180">
    <property type="entry name" value="aman2_put"/>
    <property type="match status" value="1"/>
</dbReference>
<reference evidence="7 8" key="1">
    <citation type="submission" date="2019-01" db="EMBL/GenBank/DDBJ databases">
        <authorList>
            <person name="Chen W.-M."/>
        </authorList>
    </citation>
    <scope>NUCLEOTIDE SEQUENCE [LARGE SCALE GENOMIC DNA]</scope>
    <source>
        <strain evidence="7 8">YBJ-36</strain>
    </source>
</reference>
<evidence type="ECO:0000256" key="4">
    <source>
        <dbReference type="SAM" id="SignalP"/>
    </source>
</evidence>
<evidence type="ECO:0000259" key="5">
    <source>
        <dbReference type="Pfam" id="PF07971"/>
    </source>
</evidence>
<dbReference type="InterPro" id="IPR008928">
    <property type="entry name" value="6-hairpin_glycosidase_sf"/>
</dbReference>
<dbReference type="InterPro" id="IPR012939">
    <property type="entry name" value="Glyco_hydro_92"/>
</dbReference>
<evidence type="ECO:0000259" key="6">
    <source>
        <dbReference type="Pfam" id="PF17678"/>
    </source>
</evidence>
<name>A0A437MY68_9SPHI</name>
<organism evidence="7 8">
    <name type="scientific">Mucilaginibacter limnophilus</name>
    <dbReference type="NCBI Taxonomy" id="1932778"/>
    <lineage>
        <taxon>Bacteria</taxon>
        <taxon>Pseudomonadati</taxon>
        <taxon>Bacteroidota</taxon>
        <taxon>Sphingobacteriia</taxon>
        <taxon>Sphingobacteriales</taxon>
        <taxon>Sphingobacteriaceae</taxon>
        <taxon>Mucilaginibacter</taxon>
    </lineage>
</organism>
<dbReference type="AlphaFoldDB" id="A0A437MY68"/>
<proteinExistence type="predicted"/>
<evidence type="ECO:0000313" key="8">
    <source>
        <dbReference type="Proteomes" id="UP000282759"/>
    </source>
</evidence>
<dbReference type="Gene3D" id="3.30.2080.10">
    <property type="entry name" value="GH92 mannosidase domain"/>
    <property type="match status" value="1"/>
</dbReference>
<dbReference type="FunFam" id="3.30.2080.10:FF:000001">
    <property type="entry name" value="Alpha-1,2-mannosidase subfamily"/>
    <property type="match status" value="1"/>
</dbReference>
<dbReference type="PANTHER" id="PTHR12143">
    <property type="entry name" value="PEPTIDE N-GLYCANASE PNGASE -RELATED"/>
    <property type="match status" value="1"/>
</dbReference>
<evidence type="ECO:0000256" key="2">
    <source>
        <dbReference type="ARBA" id="ARBA00011245"/>
    </source>
</evidence>
<evidence type="ECO:0000256" key="1">
    <source>
        <dbReference type="ARBA" id="ARBA00001913"/>
    </source>
</evidence>